<dbReference type="EC" id="3.6.4.12" evidence="4"/>
<dbReference type="PIRSF" id="PIRSF003033">
    <property type="entry name" value="Ku70"/>
    <property type="match status" value="1"/>
</dbReference>
<dbReference type="InterPro" id="IPR006165">
    <property type="entry name" value="Ku70"/>
</dbReference>
<dbReference type="InterPro" id="IPR047087">
    <property type="entry name" value="KU70_core_dom"/>
</dbReference>
<keyword evidence="15" id="KW-0234">DNA repair</keyword>
<protein>
    <recommendedName>
        <fullName evidence="5">ATP-dependent DNA helicase II subunit 1</fullName>
        <ecNumber evidence="4">3.6.4.12</ecNumber>
    </recommendedName>
    <alternativeName>
        <fullName evidence="17">ATP-dependent DNA helicase II subunit Ku70</fullName>
    </alternativeName>
</protein>
<dbReference type="GO" id="GO:0006310">
    <property type="term" value="P:DNA recombination"/>
    <property type="evidence" value="ECO:0007669"/>
    <property type="project" value="UniProtKB-KW"/>
</dbReference>
<dbReference type="GO" id="GO:0043564">
    <property type="term" value="C:Ku70:Ku80 complex"/>
    <property type="evidence" value="ECO:0007669"/>
    <property type="project" value="InterPro"/>
</dbReference>
<dbReference type="SUPFAM" id="SSF68906">
    <property type="entry name" value="SAP domain"/>
    <property type="match status" value="1"/>
</dbReference>
<dbReference type="GO" id="GO:0016787">
    <property type="term" value="F:hydrolase activity"/>
    <property type="evidence" value="ECO:0007669"/>
    <property type="project" value="UniProtKB-KW"/>
</dbReference>
<gene>
    <name evidence="19" type="primary">KU70</name>
    <name evidence="19" type="ORF">EHS24_008425</name>
</gene>
<dbReference type="InterPro" id="IPR036361">
    <property type="entry name" value="SAP_dom_sf"/>
</dbReference>
<reference evidence="19 20" key="1">
    <citation type="submission" date="2018-11" db="EMBL/GenBank/DDBJ databases">
        <title>Genome sequence of Apiotrichum porosum DSM 27194.</title>
        <authorList>
            <person name="Aliyu H."/>
            <person name="Gorte O."/>
            <person name="Ochsenreither K."/>
        </authorList>
    </citation>
    <scope>NUCLEOTIDE SEQUENCE [LARGE SCALE GENOMIC DNA]</scope>
    <source>
        <strain evidence="19 20">DSM 27194</strain>
    </source>
</reference>
<dbReference type="InterPro" id="IPR036465">
    <property type="entry name" value="vWFA_dom_sf"/>
</dbReference>
<dbReference type="STRING" id="105984.A0A427XQA0"/>
<dbReference type="PANTHER" id="PTHR12604">
    <property type="entry name" value="KU AUTOANTIGEN DNA HELICASE"/>
    <property type="match status" value="1"/>
</dbReference>
<dbReference type="SUPFAM" id="SSF100939">
    <property type="entry name" value="SPOC domain-like"/>
    <property type="match status" value="1"/>
</dbReference>
<dbReference type="SUPFAM" id="SSF53300">
    <property type="entry name" value="vWA-like"/>
    <property type="match status" value="1"/>
</dbReference>
<evidence type="ECO:0000256" key="9">
    <source>
        <dbReference type="ARBA" id="ARBA00022801"/>
    </source>
</evidence>
<dbReference type="Gene3D" id="2.40.290.10">
    <property type="match status" value="2"/>
</dbReference>
<organism evidence="19 20">
    <name type="scientific">Apiotrichum porosum</name>
    <dbReference type="NCBI Taxonomy" id="105984"/>
    <lineage>
        <taxon>Eukaryota</taxon>
        <taxon>Fungi</taxon>
        <taxon>Dikarya</taxon>
        <taxon>Basidiomycota</taxon>
        <taxon>Agaricomycotina</taxon>
        <taxon>Tremellomycetes</taxon>
        <taxon>Trichosporonales</taxon>
        <taxon>Trichosporonaceae</taxon>
        <taxon>Apiotrichum</taxon>
    </lineage>
</organism>
<evidence type="ECO:0000256" key="10">
    <source>
        <dbReference type="ARBA" id="ARBA00022806"/>
    </source>
</evidence>
<dbReference type="GO" id="GO:0003684">
    <property type="term" value="F:damaged DNA binding"/>
    <property type="evidence" value="ECO:0007669"/>
    <property type="project" value="InterPro"/>
</dbReference>
<keyword evidence="10 19" id="KW-0347">Helicase</keyword>
<keyword evidence="6" id="KW-0158">Chromosome</keyword>
<keyword evidence="20" id="KW-1185">Reference proteome</keyword>
<evidence type="ECO:0000256" key="2">
    <source>
        <dbReference type="ARBA" id="ARBA00004574"/>
    </source>
</evidence>
<dbReference type="SMART" id="SM00559">
    <property type="entry name" value="Ku78"/>
    <property type="match status" value="1"/>
</dbReference>
<evidence type="ECO:0000256" key="17">
    <source>
        <dbReference type="ARBA" id="ARBA00031811"/>
    </source>
</evidence>
<evidence type="ECO:0000256" key="3">
    <source>
        <dbReference type="ARBA" id="ARBA00005240"/>
    </source>
</evidence>
<dbReference type="GO" id="GO:0005524">
    <property type="term" value="F:ATP binding"/>
    <property type="evidence" value="ECO:0007669"/>
    <property type="project" value="UniProtKB-KW"/>
</dbReference>
<dbReference type="GO" id="GO:0003690">
    <property type="term" value="F:double-stranded DNA binding"/>
    <property type="evidence" value="ECO:0007669"/>
    <property type="project" value="TreeGrafter"/>
</dbReference>
<keyword evidence="13" id="KW-0238">DNA-binding</keyword>
<dbReference type="AlphaFoldDB" id="A0A427XQA0"/>
<sequence>MSSYYGDGAGNAPTWDSLDDGYDEDVLDTAEYQYANRDHILFAIDASESMHQPMADEENPGGLIRGKSPLHQALDAVVGIERRKVVTGPQDSVGLMFYNVDSTKTQKSAAGNYKPGTYVVQALRQIVVEDIKRLFQLLETANQQYDEQSDSDEPTVEPAILRETFPPIDSKDELNVADVFVTCNFLFRDGGTKIVGNKRVFLVTDNDDPPGGSNRAPARTIFGDLSTYGVHVETCFVNRPGHKFDPSVYWNTPKRRQFTVPLKFGGRDGDIEIGVSGYALISEQKKGQPKNVRMRGQAVEEVAIKTAYTSAETGGDLAESEITSAFQFGRESAIQNVLERNWWETEEYQEEQERQLQGLLFQHSNSVNQAMPSSPKVVARTRVQFTDKEIASFRSMDIDPQIKILGFQSPKFLEYRDNMKHAFFIYPDEKGYTGSTRTFSALLQSCIKQDRHALALCRLRAGSTPEFCVLIPQEETFDRGSQDDPPGFHVVVLPFVDDIRDQPRAITDNIPAEEEQTKVMERIVRRLRFKSKRYKPDPWPNPALAYHQQQLQALAFDEDFDTELFDDKALPKYGGIHGAAGQLMEEWNRLIEADSRAIEVTTAATKRTAVQLDADDLEDVDGAYRNGSMNKLKVADLRNYAKFHGISLGSASKKADIIDVLEAHLSKKQK</sequence>
<evidence type="ECO:0000259" key="18">
    <source>
        <dbReference type="SMART" id="SM00559"/>
    </source>
</evidence>
<evidence type="ECO:0000256" key="8">
    <source>
        <dbReference type="ARBA" id="ARBA00022763"/>
    </source>
</evidence>
<evidence type="ECO:0000256" key="16">
    <source>
        <dbReference type="ARBA" id="ARBA00023242"/>
    </source>
</evidence>
<evidence type="ECO:0000256" key="15">
    <source>
        <dbReference type="ARBA" id="ARBA00023204"/>
    </source>
</evidence>
<dbReference type="Pfam" id="PF03731">
    <property type="entry name" value="Ku_N"/>
    <property type="match status" value="1"/>
</dbReference>
<keyword evidence="8" id="KW-0227">DNA damage</keyword>
<dbReference type="RefSeq" id="XP_028475712.1">
    <property type="nucleotide sequence ID" value="XM_028623738.1"/>
</dbReference>
<evidence type="ECO:0000313" key="19">
    <source>
        <dbReference type="EMBL" id="RSH80993.1"/>
    </source>
</evidence>
<evidence type="ECO:0000256" key="14">
    <source>
        <dbReference type="ARBA" id="ARBA00023172"/>
    </source>
</evidence>
<dbReference type="GO" id="GO:0000781">
    <property type="term" value="C:chromosome, telomeric region"/>
    <property type="evidence" value="ECO:0007669"/>
    <property type="project" value="UniProtKB-SubCell"/>
</dbReference>
<dbReference type="Pfam" id="PF02735">
    <property type="entry name" value="Ku"/>
    <property type="match status" value="1"/>
</dbReference>
<keyword evidence="12" id="KW-0779">Telomere</keyword>
<keyword evidence="9" id="KW-0378">Hydrolase</keyword>
<dbReference type="CDD" id="cd00788">
    <property type="entry name" value="KU70"/>
    <property type="match status" value="1"/>
</dbReference>
<evidence type="ECO:0000256" key="12">
    <source>
        <dbReference type="ARBA" id="ARBA00022895"/>
    </source>
</evidence>
<evidence type="ECO:0000313" key="20">
    <source>
        <dbReference type="Proteomes" id="UP000279236"/>
    </source>
</evidence>
<dbReference type="GO" id="GO:0042162">
    <property type="term" value="F:telomeric DNA binding"/>
    <property type="evidence" value="ECO:0007669"/>
    <property type="project" value="InterPro"/>
</dbReference>
<dbReference type="GO" id="GO:0003678">
    <property type="term" value="F:DNA helicase activity"/>
    <property type="evidence" value="ECO:0007669"/>
    <property type="project" value="UniProtKB-EC"/>
</dbReference>
<dbReference type="InterPro" id="IPR016194">
    <property type="entry name" value="SPOC-like_C_dom_sf"/>
</dbReference>
<comment type="similarity">
    <text evidence="3">Belongs to the ku70 family.</text>
</comment>
<dbReference type="GO" id="GO:0006303">
    <property type="term" value="P:double-strand break repair via nonhomologous end joining"/>
    <property type="evidence" value="ECO:0007669"/>
    <property type="project" value="InterPro"/>
</dbReference>
<evidence type="ECO:0000256" key="4">
    <source>
        <dbReference type="ARBA" id="ARBA00012551"/>
    </source>
</evidence>
<dbReference type="OrthoDB" id="761538at2759"/>
<evidence type="ECO:0000256" key="13">
    <source>
        <dbReference type="ARBA" id="ARBA00023125"/>
    </source>
</evidence>
<keyword evidence="14" id="KW-0233">DNA recombination</keyword>
<comment type="caution">
    <text evidence="19">The sequence shown here is derived from an EMBL/GenBank/DDBJ whole genome shotgun (WGS) entry which is preliminary data.</text>
</comment>
<name>A0A427XQA0_9TREE</name>
<dbReference type="Gene3D" id="1.10.720.30">
    <property type="entry name" value="SAP domain"/>
    <property type="match status" value="1"/>
</dbReference>
<keyword evidence="16" id="KW-0539">Nucleus</keyword>
<proteinExistence type="inferred from homology"/>
<evidence type="ECO:0000256" key="7">
    <source>
        <dbReference type="ARBA" id="ARBA00022741"/>
    </source>
</evidence>
<dbReference type="GeneID" id="39592968"/>
<feature type="domain" description="Ku" evidence="18">
    <location>
        <begin position="364"/>
        <end position="510"/>
    </location>
</feature>
<accession>A0A427XQA0</accession>
<dbReference type="InterPro" id="IPR005160">
    <property type="entry name" value="Ku_C"/>
</dbReference>
<dbReference type="EMBL" id="RSCE01000007">
    <property type="protein sequence ID" value="RSH80993.1"/>
    <property type="molecule type" value="Genomic_DNA"/>
</dbReference>
<dbReference type="Pfam" id="PF03730">
    <property type="entry name" value="Ku_C"/>
    <property type="match status" value="1"/>
</dbReference>
<evidence type="ECO:0000256" key="5">
    <source>
        <dbReference type="ARBA" id="ARBA00021796"/>
    </source>
</evidence>
<keyword evidence="11" id="KW-0067">ATP-binding</keyword>
<evidence type="ECO:0000256" key="1">
    <source>
        <dbReference type="ARBA" id="ARBA00004123"/>
    </source>
</evidence>
<dbReference type="Gene3D" id="3.40.50.410">
    <property type="entry name" value="von Willebrand factor, type A domain"/>
    <property type="match status" value="1"/>
</dbReference>
<keyword evidence="7" id="KW-0547">Nucleotide-binding</keyword>
<comment type="subcellular location">
    <subcellularLocation>
        <location evidence="2">Chromosome</location>
        <location evidence="2">Telomere</location>
    </subcellularLocation>
    <subcellularLocation>
        <location evidence="1">Nucleus</location>
    </subcellularLocation>
</comment>
<evidence type="ECO:0000256" key="11">
    <source>
        <dbReference type="ARBA" id="ARBA00022840"/>
    </source>
</evidence>
<dbReference type="GO" id="GO:0000723">
    <property type="term" value="P:telomere maintenance"/>
    <property type="evidence" value="ECO:0007669"/>
    <property type="project" value="InterPro"/>
</dbReference>
<dbReference type="Proteomes" id="UP000279236">
    <property type="component" value="Unassembled WGS sequence"/>
</dbReference>
<dbReference type="InterPro" id="IPR005161">
    <property type="entry name" value="Ku_N"/>
</dbReference>
<evidence type="ECO:0000256" key="6">
    <source>
        <dbReference type="ARBA" id="ARBA00022454"/>
    </source>
</evidence>
<dbReference type="Gene3D" id="1.10.1600.10">
    <property type="match status" value="1"/>
</dbReference>
<dbReference type="PANTHER" id="PTHR12604:SF2">
    <property type="entry name" value="X-RAY REPAIR CROSS-COMPLEMENTING PROTEIN 6"/>
    <property type="match status" value="1"/>
</dbReference>
<dbReference type="InterPro" id="IPR006164">
    <property type="entry name" value="DNA_bd_Ku70/Ku80"/>
</dbReference>